<accession>Q0U7B1</accession>
<dbReference type="RefSeq" id="XP_001802575.1">
    <property type="nucleotide sequence ID" value="XM_001802523.1"/>
</dbReference>
<dbReference type="GeneID" id="5979484"/>
<organism evidence="1 2">
    <name type="scientific">Phaeosphaeria nodorum (strain SN15 / ATCC MYA-4574 / FGSC 10173)</name>
    <name type="common">Glume blotch fungus</name>
    <name type="synonym">Parastagonospora nodorum</name>
    <dbReference type="NCBI Taxonomy" id="321614"/>
    <lineage>
        <taxon>Eukaryota</taxon>
        <taxon>Fungi</taxon>
        <taxon>Dikarya</taxon>
        <taxon>Ascomycota</taxon>
        <taxon>Pezizomycotina</taxon>
        <taxon>Dothideomycetes</taxon>
        <taxon>Pleosporomycetidae</taxon>
        <taxon>Pleosporales</taxon>
        <taxon>Pleosporineae</taxon>
        <taxon>Phaeosphaeriaceae</taxon>
        <taxon>Parastagonospora</taxon>
    </lineage>
</organism>
<reference evidence="2" key="1">
    <citation type="journal article" date="2007" name="Plant Cell">
        <title>Dothideomycete-plant interactions illuminated by genome sequencing and EST analysis of the wheat pathogen Stagonospora nodorum.</title>
        <authorList>
            <person name="Hane J.K."/>
            <person name="Lowe R.G."/>
            <person name="Solomon P.S."/>
            <person name="Tan K.C."/>
            <person name="Schoch C.L."/>
            <person name="Spatafora J.W."/>
            <person name="Crous P.W."/>
            <person name="Kodira C."/>
            <person name="Birren B.W."/>
            <person name="Galagan J.E."/>
            <person name="Torriani S.F."/>
            <person name="McDonald B.A."/>
            <person name="Oliver R.P."/>
        </authorList>
    </citation>
    <scope>NUCLEOTIDE SEQUENCE [LARGE SCALE GENOMIC DNA]</scope>
    <source>
        <strain evidence="2">SN15 / ATCC MYA-4574 / FGSC 10173</strain>
    </source>
</reference>
<proteinExistence type="predicted"/>
<dbReference type="AlphaFoldDB" id="Q0U7B1"/>
<evidence type="ECO:0000313" key="1">
    <source>
        <dbReference type="EMBL" id="EAT80166.1"/>
    </source>
</evidence>
<dbReference type="KEGG" id="pno:SNOG_12353"/>
<dbReference type="Proteomes" id="UP000001055">
    <property type="component" value="Unassembled WGS sequence"/>
</dbReference>
<sequence length="29" mass="3280">MAKDSLDESERLLIANPKKVNIPPVEIRC</sequence>
<dbReference type="InParanoid" id="Q0U7B1"/>
<evidence type="ECO:0000313" key="2">
    <source>
        <dbReference type="Proteomes" id="UP000001055"/>
    </source>
</evidence>
<protein>
    <submittedName>
        <fullName evidence="1">Uncharacterized protein</fullName>
    </submittedName>
</protein>
<dbReference type="EMBL" id="CH445346">
    <property type="protein sequence ID" value="EAT80166.1"/>
    <property type="molecule type" value="Genomic_DNA"/>
</dbReference>
<gene>
    <name evidence="1" type="ORF">SNOG_12353</name>
</gene>
<name>Q0U7B1_PHANO</name>